<sequence>MDVSSLVAVHMPRERRPTKMSSSDEDRYYRDQIMRPRPSVRMFGSIAASICVILLLVSVAQL</sequence>
<evidence type="ECO:0000313" key="4">
    <source>
        <dbReference type="Proteomes" id="UP001596150"/>
    </source>
</evidence>
<feature type="compositionally biased region" description="Basic and acidic residues" evidence="1">
    <location>
        <begin position="11"/>
        <end position="28"/>
    </location>
</feature>
<evidence type="ECO:0000313" key="3">
    <source>
        <dbReference type="EMBL" id="MFC5518750.1"/>
    </source>
</evidence>
<evidence type="ECO:0000256" key="1">
    <source>
        <dbReference type="SAM" id="MobiDB-lite"/>
    </source>
</evidence>
<reference evidence="4" key="1">
    <citation type="journal article" date="2019" name="Int. J. Syst. Evol. Microbiol.">
        <title>The Global Catalogue of Microorganisms (GCM) 10K type strain sequencing project: providing services to taxonomists for standard genome sequencing and annotation.</title>
        <authorList>
            <consortium name="The Broad Institute Genomics Platform"/>
            <consortium name="The Broad Institute Genome Sequencing Center for Infectious Disease"/>
            <person name="Wu L."/>
            <person name="Ma J."/>
        </authorList>
    </citation>
    <scope>NUCLEOTIDE SEQUENCE [LARGE SCALE GENOMIC DNA]</scope>
    <source>
        <strain evidence="4">KACC 12633</strain>
    </source>
</reference>
<comment type="caution">
    <text evidence="3">The sequence shown here is derived from an EMBL/GenBank/DDBJ whole genome shotgun (WGS) entry which is preliminary data.</text>
</comment>
<feature type="region of interest" description="Disordered" evidence="1">
    <location>
        <begin position="1"/>
        <end position="28"/>
    </location>
</feature>
<proteinExistence type="predicted"/>
<protein>
    <submittedName>
        <fullName evidence="3">Uncharacterized protein</fullName>
    </submittedName>
</protein>
<gene>
    <name evidence="3" type="ORF">ACFPP9_23445</name>
</gene>
<keyword evidence="2" id="KW-0812">Transmembrane</keyword>
<dbReference type="EMBL" id="JBHSML010000014">
    <property type="protein sequence ID" value="MFC5518750.1"/>
    <property type="molecule type" value="Genomic_DNA"/>
</dbReference>
<name>A0ABW0Q1K5_9HYPH</name>
<evidence type="ECO:0000256" key="2">
    <source>
        <dbReference type="SAM" id="Phobius"/>
    </source>
</evidence>
<organism evidence="3 4">
    <name type="scientific">Kaistia terrae</name>
    <dbReference type="NCBI Taxonomy" id="537017"/>
    <lineage>
        <taxon>Bacteria</taxon>
        <taxon>Pseudomonadati</taxon>
        <taxon>Pseudomonadota</taxon>
        <taxon>Alphaproteobacteria</taxon>
        <taxon>Hyphomicrobiales</taxon>
        <taxon>Kaistiaceae</taxon>
        <taxon>Kaistia</taxon>
    </lineage>
</organism>
<dbReference type="RefSeq" id="WP_266344489.1">
    <property type="nucleotide sequence ID" value="NZ_JAPKNH010000005.1"/>
</dbReference>
<accession>A0ABW0Q1K5</accession>
<keyword evidence="2" id="KW-0472">Membrane</keyword>
<keyword evidence="2" id="KW-1133">Transmembrane helix</keyword>
<keyword evidence="4" id="KW-1185">Reference proteome</keyword>
<feature type="transmembrane region" description="Helical" evidence="2">
    <location>
        <begin position="40"/>
        <end position="60"/>
    </location>
</feature>
<dbReference type="Proteomes" id="UP001596150">
    <property type="component" value="Unassembled WGS sequence"/>
</dbReference>